<proteinExistence type="predicted"/>
<evidence type="ECO:0000313" key="2">
    <source>
        <dbReference type="Proteomes" id="UP000596092"/>
    </source>
</evidence>
<dbReference type="GO" id="GO:0019867">
    <property type="term" value="C:outer membrane"/>
    <property type="evidence" value="ECO:0007669"/>
    <property type="project" value="InterPro"/>
</dbReference>
<sequence>MPKLMRCTWMTVVLTLLLLYGCGYYFPYASEGEQRVIYMPAWSNRTNKLGLDMKIYQSLTRWFQKSASISLTREKSRADFVLSGEILVVELPSVSWDNISEVTGSKINLFVRWALKDQKSGTILWEVPRKLYTEDYKVATSIMATEDEALEKIIDDMSEDIYLGALKRIRKQSHP</sequence>
<organism evidence="1 2">
    <name type="scientific">Desulfobulbus oligotrophicus</name>
    <dbReference type="NCBI Taxonomy" id="1909699"/>
    <lineage>
        <taxon>Bacteria</taxon>
        <taxon>Pseudomonadati</taxon>
        <taxon>Thermodesulfobacteriota</taxon>
        <taxon>Desulfobulbia</taxon>
        <taxon>Desulfobulbales</taxon>
        <taxon>Desulfobulbaceae</taxon>
        <taxon>Desulfobulbus</taxon>
    </lineage>
</organism>
<keyword evidence="2" id="KW-1185">Reference proteome</keyword>
<dbReference type="Pfam" id="PF04390">
    <property type="entry name" value="LptE"/>
    <property type="match status" value="1"/>
</dbReference>
<accession>A0A7T6AR32</accession>
<dbReference type="KEGG" id="dog:HP555_11485"/>
<evidence type="ECO:0000313" key="1">
    <source>
        <dbReference type="EMBL" id="QQG66443.1"/>
    </source>
</evidence>
<dbReference type="RefSeq" id="WP_199262630.1">
    <property type="nucleotide sequence ID" value="NZ_CP054140.1"/>
</dbReference>
<name>A0A7T6AR32_9BACT</name>
<reference evidence="1 2" key="1">
    <citation type="submission" date="2020-05" db="EMBL/GenBank/DDBJ databases">
        <title>Complete genome of Desulfobulbus oligotrophicus.</title>
        <authorList>
            <person name="Podar M."/>
        </authorList>
    </citation>
    <scope>NUCLEOTIDE SEQUENCE [LARGE SCALE GENOMIC DNA]</scope>
    <source>
        <strain evidence="1 2">Prop6</strain>
    </source>
</reference>
<gene>
    <name evidence="1" type="ORF">HP555_11485</name>
</gene>
<dbReference type="EMBL" id="CP054140">
    <property type="protein sequence ID" value="QQG66443.1"/>
    <property type="molecule type" value="Genomic_DNA"/>
</dbReference>
<dbReference type="InterPro" id="IPR007485">
    <property type="entry name" value="LPS_assembly_LptE"/>
</dbReference>
<dbReference type="AlphaFoldDB" id="A0A7T6AR32"/>
<evidence type="ECO:0008006" key="3">
    <source>
        <dbReference type="Google" id="ProtNLM"/>
    </source>
</evidence>
<protein>
    <recommendedName>
        <fullName evidence="3">ABC-type transport auxiliary lipoprotein component domain-containing protein</fullName>
    </recommendedName>
</protein>
<dbReference type="PROSITE" id="PS51257">
    <property type="entry name" value="PROKAR_LIPOPROTEIN"/>
    <property type="match status" value="1"/>
</dbReference>
<dbReference type="GO" id="GO:0043165">
    <property type="term" value="P:Gram-negative-bacterium-type cell outer membrane assembly"/>
    <property type="evidence" value="ECO:0007669"/>
    <property type="project" value="InterPro"/>
</dbReference>
<dbReference type="Proteomes" id="UP000596092">
    <property type="component" value="Chromosome"/>
</dbReference>